<organism evidence="2 3">
    <name type="scientific">Salix purpurea</name>
    <name type="common">Purple osier willow</name>
    <dbReference type="NCBI Taxonomy" id="77065"/>
    <lineage>
        <taxon>Eukaryota</taxon>
        <taxon>Viridiplantae</taxon>
        <taxon>Streptophyta</taxon>
        <taxon>Embryophyta</taxon>
        <taxon>Tracheophyta</taxon>
        <taxon>Spermatophyta</taxon>
        <taxon>Magnoliopsida</taxon>
        <taxon>eudicotyledons</taxon>
        <taxon>Gunneridae</taxon>
        <taxon>Pentapetalae</taxon>
        <taxon>rosids</taxon>
        <taxon>fabids</taxon>
        <taxon>Malpighiales</taxon>
        <taxon>Salicaceae</taxon>
        <taxon>Saliceae</taxon>
        <taxon>Salix</taxon>
    </lineage>
</organism>
<keyword evidence="3" id="KW-1185">Reference proteome</keyword>
<evidence type="ECO:0000256" key="1">
    <source>
        <dbReference type="SAM" id="MobiDB-lite"/>
    </source>
</evidence>
<dbReference type="AlphaFoldDB" id="A0A9Q0T2N4"/>
<accession>A0A9Q0T2N4</accession>
<evidence type="ECO:0000313" key="2">
    <source>
        <dbReference type="EMBL" id="KAJ6698463.1"/>
    </source>
</evidence>
<sequence>MADGREVNKREIVVGLTNNLHKLFKIRNPPKPKSNAAEVEKEKRVLKAAEVEKELSKIPTPPKPKSNAAEVEKEKRVLKAAEELTWEMKRSIETGDRKLIVLSEKSEGIAWPNVRVFFGPRLTSPYPKFKMADGREVNKREIVVGLTNNLHKLFKIRNPPKPKSNAAEVEKEKRVLKAAEVEKELSKIPTPPKPKSNAAEVEKEKRELTWEMKRSIETGDRKLIVLSEKSEGIAWPNVRVFFGPRLTSPYPKFKMADGREVNKREIVVGLTNNLHKLFKIRNPPKPKSNAAEVEKEKRVLKAAEVEKELSKIPTPPKPKSNAAEVEKEKRVLKAAEFDCCIANIAQLLT</sequence>
<gene>
    <name evidence="2" type="ORF">OIU79_011885</name>
</gene>
<protein>
    <submittedName>
        <fullName evidence="2">Uncharacterized protein</fullName>
    </submittedName>
</protein>
<dbReference type="EMBL" id="JAPFFK010000017">
    <property type="protein sequence ID" value="KAJ6698463.1"/>
    <property type="molecule type" value="Genomic_DNA"/>
</dbReference>
<evidence type="ECO:0000313" key="3">
    <source>
        <dbReference type="Proteomes" id="UP001151532"/>
    </source>
</evidence>
<feature type="region of interest" description="Disordered" evidence="1">
    <location>
        <begin position="52"/>
        <end position="72"/>
    </location>
</feature>
<dbReference type="Proteomes" id="UP001151532">
    <property type="component" value="Chromosome 6"/>
</dbReference>
<comment type="caution">
    <text evidence="2">The sequence shown here is derived from an EMBL/GenBank/DDBJ whole genome shotgun (WGS) entry which is preliminary data.</text>
</comment>
<feature type="region of interest" description="Disordered" evidence="1">
    <location>
        <begin position="183"/>
        <end position="203"/>
    </location>
</feature>
<name>A0A9Q0T2N4_SALPP</name>
<reference evidence="2" key="1">
    <citation type="submission" date="2022-11" db="EMBL/GenBank/DDBJ databases">
        <authorList>
            <person name="Hyden B.L."/>
            <person name="Feng K."/>
            <person name="Yates T."/>
            <person name="Jawdy S."/>
            <person name="Smart L.B."/>
            <person name="Muchero W."/>
        </authorList>
    </citation>
    <scope>NUCLEOTIDE SEQUENCE</scope>
    <source>
        <tissue evidence="2">Shoot tip</tissue>
    </source>
</reference>
<proteinExistence type="predicted"/>
<reference evidence="2" key="2">
    <citation type="journal article" date="2023" name="Int. J. Mol. Sci.">
        <title>De Novo Assembly and Annotation of 11 Diverse Shrub Willow (Salix) Genomes Reveals Novel Gene Organization in Sex-Linked Regions.</title>
        <authorList>
            <person name="Hyden B."/>
            <person name="Feng K."/>
            <person name="Yates T.B."/>
            <person name="Jawdy S."/>
            <person name="Cereghino C."/>
            <person name="Smart L.B."/>
            <person name="Muchero W."/>
        </authorList>
    </citation>
    <scope>NUCLEOTIDE SEQUENCE</scope>
    <source>
        <tissue evidence="2">Shoot tip</tissue>
    </source>
</reference>